<keyword evidence="3" id="KW-1185">Reference proteome</keyword>
<organism evidence="2 3">
    <name type="scientific">Eumeta variegata</name>
    <name type="common">Bagworm moth</name>
    <name type="synonym">Eumeta japonica</name>
    <dbReference type="NCBI Taxonomy" id="151549"/>
    <lineage>
        <taxon>Eukaryota</taxon>
        <taxon>Metazoa</taxon>
        <taxon>Ecdysozoa</taxon>
        <taxon>Arthropoda</taxon>
        <taxon>Hexapoda</taxon>
        <taxon>Insecta</taxon>
        <taxon>Pterygota</taxon>
        <taxon>Neoptera</taxon>
        <taxon>Endopterygota</taxon>
        <taxon>Lepidoptera</taxon>
        <taxon>Glossata</taxon>
        <taxon>Ditrysia</taxon>
        <taxon>Tineoidea</taxon>
        <taxon>Psychidae</taxon>
        <taxon>Oiketicinae</taxon>
        <taxon>Eumeta</taxon>
    </lineage>
</organism>
<dbReference type="AlphaFoldDB" id="A0A4C1W3R0"/>
<sequence length="201" mass="22818">MILRCREVNHESVVMERGGTRGTRRKEEKGALNLAHRVIRTQFRAAVSSVKIFLGNSRRLAAARRHDTPLALIVSNSCSPSLRAELGTIRPITSDSSDFNDFPVTMGRTRRRPRSARSDTETRARYEHHYTEQPIRNQFRTDTPGIELTAGPVHHSRLKIQKERSPDIYLNNSLSLPRSRAVTCTDIDQSRSLITSKSDIE</sequence>
<comment type="caution">
    <text evidence="2">The sequence shown here is derived from an EMBL/GenBank/DDBJ whole genome shotgun (WGS) entry which is preliminary data.</text>
</comment>
<dbReference type="Proteomes" id="UP000299102">
    <property type="component" value="Unassembled WGS sequence"/>
</dbReference>
<evidence type="ECO:0000313" key="2">
    <source>
        <dbReference type="EMBL" id="GBP44707.1"/>
    </source>
</evidence>
<protein>
    <submittedName>
        <fullName evidence="2">Uncharacterized protein</fullName>
    </submittedName>
</protein>
<reference evidence="2 3" key="1">
    <citation type="journal article" date="2019" name="Commun. Biol.">
        <title>The bagworm genome reveals a unique fibroin gene that provides high tensile strength.</title>
        <authorList>
            <person name="Kono N."/>
            <person name="Nakamura H."/>
            <person name="Ohtoshi R."/>
            <person name="Tomita M."/>
            <person name="Numata K."/>
            <person name="Arakawa K."/>
        </authorList>
    </citation>
    <scope>NUCLEOTIDE SEQUENCE [LARGE SCALE GENOMIC DNA]</scope>
</reference>
<proteinExistence type="predicted"/>
<gene>
    <name evidence="2" type="ORF">EVAR_81475_1</name>
</gene>
<accession>A0A4C1W3R0</accession>
<feature type="region of interest" description="Disordered" evidence="1">
    <location>
        <begin position="100"/>
        <end position="123"/>
    </location>
</feature>
<dbReference type="EMBL" id="BGZK01000457">
    <property type="protein sequence ID" value="GBP44707.1"/>
    <property type="molecule type" value="Genomic_DNA"/>
</dbReference>
<name>A0A4C1W3R0_EUMVA</name>
<evidence type="ECO:0000313" key="3">
    <source>
        <dbReference type="Proteomes" id="UP000299102"/>
    </source>
</evidence>
<evidence type="ECO:0000256" key="1">
    <source>
        <dbReference type="SAM" id="MobiDB-lite"/>
    </source>
</evidence>